<dbReference type="InterPro" id="IPR036514">
    <property type="entry name" value="SGNH_hydro_sf"/>
</dbReference>
<feature type="domain" description="SGNH hydrolase-type esterase" evidence="1">
    <location>
        <begin position="175"/>
        <end position="363"/>
    </location>
</feature>
<dbReference type="EMBL" id="CP050692">
    <property type="protein sequence ID" value="QIT42488.1"/>
    <property type="molecule type" value="Genomic_DNA"/>
</dbReference>
<sequence>MQQSVLDRALDCVVGALATTVELDGIALHRAPEAGRRQLADPMYEFSSTVPSGVRLELVTDAAEVELVARFTEALPLGGTPSGSVLDLVVDGELREPVVVREENLIFHDPATADVRLQPADPAHVRFALGRAGRERRVEIWLPVSRGFRLVDVRVPAGATVRPAPPSGPVWVHHGSSISQCAEADRPTATWPAVVARAAGRSLVNLALAGECHLDPFVARALRDLPAAAISLELGINVLNGDSMRERAFVPAFHGFLDTIREGRPDTPILVVTPIVCPAAETRPGPTLLGSDGVVRTVDRPAVLADGALTLTRIRELLTRHVEARRADGDERLHVVDGTTLFGPDDVADLPDGLHPNTAGYARIAARFLPVAFGPEGVLRPS</sequence>
<evidence type="ECO:0000313" key="2">
    <source>
        <dbReference type="EMBL" id="QIT42488.1"/>
    </source>
</evidence>
<dbReference type="InterPro" id="IPR013830">
    <property type="entry name" value="SGNH_hydro"/>
</dbReference>
<reference evidence="2 3" key="1">
    <citation type="submission" date="2020-03" db="EMBL/GenBank/DDBJ databases">
        <title>Is there a link between lipid content and antibiotic production in Streptomyces?</title>
        <authorList>
            <person name="David M."/>
            <person name="Lejeune C."/>
            <person name="Abreu S."/>
            <person name="Thibessard A."/>
            <person name="Leblond P."/>
            <person name="Chaminade P."/>
            <person name="Virolle M.-J."/>
        </authorList>
    </citation>
    <scope>NUCLEOTIDE SEQUENCE [LARGE SCALE GENOMIC DNA]</scope>
    <source>
        <strain evidence="2 3">DSM 41481</strain>
    </source>
</reference>
<proteinExistence type="predicted"/>
<dbReference type="Pfam" id="PF13472">
    <property type="entry name" value="Lipase_GDSL_2"/>
    <property type="match status" value="1"/>
</dbReference>
<dbReference type="Proteomes" id="UP000502504">
    <property type="component" value="Chromosome"/>
</dbReference>
<dbReference type="Gene3D" id="2.60.120.260">
    <property type="entry name" value="Galactose-binding domain-like"/>
    <property type="match status" value="1"/>
</dbReference>
<name>A0AAE7CJH3_STRAT</name>
<evidence type="ECO:0000259" key="1">
    <source>
        <dbReference type="Pfam" id="PF13472"/>
    </source>
</evidence>
<gene>
    <name evidence="2" type="ORF">HCX60_02280</name>
</gene>
<dbReference type="RefSeq" id="WP_078631985.1">
    <property type="nucleotide sequence ID" value="NZ_CM007717.1"/>
</dbReference>
<dbReference type="AlphaFoldDB" id="A0AAE7CJH3"/>
<accession>A0AAE7CJH3</accession>
<organism evidence="2 3">
    <name type="scientific">Streptomyces antibioticus</name>
    <dbReference type="NCBI Taxonomy" id="1890"/>
    <lineage>
        <taxon>Bacteria</taxon>
        <taxon>Bacillati</taxon>
        <taxon>Actinomycetota</taxon>
        <taxon>Actinomycetes</taxon>
        <taxon>Kitasatosporales</taxon>
        <taxon>Streptomycetaceae</taxon>
        <taxon>Streptomyces</taxon>
    </lineage>
</organism>
<evidence type="ECO:0000313" key="3">
    <source>
        <dbReference type="Proteomes" id="UP000502504"/>
    </source>
</evidence>
<protein>
    <submittedName>
        <fullName evidence="2">Lipase</fullName>
    </submittedName>
</protein>
<dbReference type="SUPFAM" id="SSF52266">
    <property type="entry name" value="SGNH hydrolase"/>
    <property type="match status" value="1"/>
</dbReference>
<dbReference type="Gene3D" id="3.40.50.1110">
    <property type="entry name" value="SGNH hydrolase"/>
    <property type="match status" value="1"/>
</dbReference>